<reference evidence="2" key="1">
    <citation type="submission" date="2016-10" db="EMBL/GenBank/DDBJ databases">
        <authorList>
            <person name="Varghese N."/>
            <person name="Submissions S."/>
        </authorList>
    </citation>
    <scope>NUCLEOTIDE SEQUENCE [LARGE SCALE GENOMIC DNA]</scope>
    <source>
        <strain evidence="2">DSM 24740</strain>
    </source>
</reference>
<organism evidence="1 2">
    <name type="scientific">Neolewinella agarilytica</name>
    <dbReference type="NCBI Taxonomy" id="478744"/>
    <lineage>
        <taxon>Bacteria</taxon>
        <taxon>Pseudomonadati</taxon>
        <taxon>Bacteroidota</taxon>
        <taxon>Saprospiria</taxon>
        <taxon>Saprospirales</taxon>
        <taxon>Lewinellaceae</taxon>
        <taxon>Neolewinella</taxon>
    </lineage>
</organism>
<proteinExistence type="predicted"/>
<protein>
    <submittedName>
        <fullName evidence="1">Uncharacterized protein</fullName>
    </submittedName>
</protein>
<dbReference type="Proteomes" id="UP000199021">
    <property type="component" value="Unassembled WGS sequence"/>
</dbReference>
<dbReference type="InParanoid" id="A0A1H8ZMI6"/>
<evidence type="ECO:0000313" key="2">
    <source>
        <dbReference type="Proteomes" id="UP000199021"/>
    </source>
</evidence>
<sequence>MEEIYGWNFALIVWQSSKQDFSPILLLIK</sequence>
<dbReference type="AlphaFoldDB" id="A0A1H8ZMI6"/>
<dbReference type="EMBL" id="FOFB01000001">
    <property type="protein sequence ID" value="SEP65524.1"/>
    <property type="molecule type" value="Genomic_DNA"/>
</dbReference>
<name>A0A1H8ZMI6_9BACT</name>
<keyword evidence="2" id="KW-1185">Reference proteome</keyword>
<accession>A0A1H8ZMI6</accession>
<dbReference type="STRING" id="478744.SAMN05444359_101376"/>
<gene>
    <name evidence="1" type="ORF">SAMN05444359_101376</name>
</gene>
<evidence type="ECO:0000313" key="1">
    <source>
        <dbReference type="EMBL" id="SEP65524.1"/>
    </source>
</evidence>